<evidence type="ECO:0000256" key="3">
    <source>
        <dbReference type="RuleBase" id="RU003457"/>
    </source>
</evidence>
<dbReference type="OrthoDB" id="9780903at2"/>
<evidence type="ECO:0000313" key="7">
    <source>
        <dbReference type="Proteomes" id="UP000190061"/>
    </source>
</evidence>
<dbReference type="InterPro" id="IPR014710">
    <property type="entry name" value="RmlC-like_jellyroll"/>
</dbReference>
<keyword evidence="2" id="KW-0479">Metal-binding</keyword>
<feature type="binding site" evidence="2">
    <location>
        <position position="112"/>
    </location>
    <ligand>
        <name>Fe cation</name>
        <dbReference type="ChEBI" id="CHEBI:24875"/>
    </ligand>
</feature>
<dbReference type="InterPro" id="IPR008778">
    <property type="entry name" value="Pirin_C_dom"/>
</dbReference>
<dbReference type="InterPro" id="IPR011051">
    <property type="entry name" value="RmlC_Cupin_sf"/>
</dbReference>
<gene>
    <name evidence="6" type="ORF">SAMN02745674_01008</name>
</gene>
<keyword evidence="7" id="KW-1185">Reference proteome</keyword>
<evidence type="ECO:0000256" key="1">
    <source>
        <dbReference type="ARBA" id="ARBA00008416"/>
    </source>
</evidence>
<feature type="domain" description="Pirin N-terminal" evidence="4">
    <location>
        <begin position="29"/>
        <end position="128"/>
    </location>
</feature>
<dbReference type="CDD" id="cd02909">
    <property type="entry name" value="cupin_pirin_N"/>
    <property type="match status" value="1"/>
</dbReference>
<evidence type="ECO:0000259" key="5">
    <source>
        <dbReference type="Pfam" id="PF05726"/>
    </source>
</evidence>
<dbReference type="CDD" id="cd02247">
    <property type="entry name" value="cupin_pirin_C"/>
    <property type="match status" value="1"/>
</dbReference>
<dbReference type="PANTHER" id="PTHR13903:SF8">
    <property type="entry name" value="PIRIN"/>
    <property type="match status" value="1"/>
</dbReference>
<dbReference type="Pfam" id="PF05726">
    <property type="entry name" value="Pirin_C"/>
    <property type="match status" value="1"/>
</dbReference>
<feature type="binding site" evidence="2">
    <location>
        <position position="68"/>
    </location>
    <ligand>
        <name>Fe cation</name>
        <dbReference type="ChEBI" id="CHEBI:24875"/>
    </ligand>
</feature>
<reference evidence="6 7" key="1">
    <citation type="submission" date="2017-02" db="EMBL/GenBank/DDBJ databases">
        <authorList>
            <person name="Peterson S.W."/>
        </authorList>
    </citation>
    <scope>NUCLEOTIDE SEQUENCE [LARGE SCALE GENOMIC DNA]</scope>
    <source>
        <strain evidence="6 7">DSM 21749</strain>
    </source>
</reference>
<dbReference type="Pfam" id="PF02678">
    <property type="entry name" value="Pirin"/>
    <property type="match status" value="1"/>
</dbReference>
<sequence>MSHSTSDTHEVRIDRIVSGQAASDGAGVRLIRVIGGASLPDLDPFLLLDEFGTDRPEDYLAGFPDHPHRGFETVTYMLDGRMRHRDNHGNEGVLVPGSVQWMTAGRGLVHSEMPEQLEGRMRGFQLWVNLPASEKMCEPRYQEFSPASIPSVRVSDGVEIKVIAGRVGEAQGPISQPATRPVYLDVSMAAGAAWEHELPEGHNAFAYVFEGSVQVGADSVGARELATRQLGVLDGGRRLAVRAGASGARLILVAGRPLREPVARHGPFVMNTREELMQAFEDLRAGRF</sequence>
<dbReference type="InterPro" id="IPR012093">
    <property type="entry name" value="Pirin"/>
</dbReference>
<accession>A0A1T4P0C9</accession>
<feature type="binding site" evidence="2">
    <location>
        <position position="110"/>
    </location>
    <ligand>
        <name>Fe cation</name>
        <dbReference type="ChEBI" id="CHEBI:24875"/>
    </ligand>
</feature>
<evidence type="ECO:0000256" key="2">
    <source>
        <dbReference type="PIRSR" id="PIRSR006232-1"/>
    </source>
</evidence>
<proteinExistence type="inferred from homology"/>
<evidence type="ECO:0008006" key="8">
    <source>
        <dbReference type="Google" id="ProtNLM"/>
    </source>
</evidence>
<dbReference type="PIRSF" id="PIRSF006232">
    <property type="entry name" value="Pirin"/>
    <property type="match status" value="1"/>
</dbReference>
<dbReference type="SUPFAM" id="SSF51182">
    <property type="entry name" value="RmlC-like cupins"/>
    <property type="match status" value="1"/>
</dbReference>
<dbReference type="AlphaFoldDB" id="A0A1T4P0C9"/>
<name>A0A1T4P0C9_9GAMM</name>
<dbReference type="STRING" id="1122188.SAMN02745674_01008"/>
<evidence type="ECO:0000259" key="4">
    <source>
        <dbReference type="Pfam" id="PF02678"/>
    </source>
</evidence>
<dbReference type="Proteomes" id="UP000190061">
    <property type="component" value="Unassembled WGS sequence"/>
</dbReference>
<evidence type="ECO:0000313" key="6">
    <source>
        <dbReference type="EMBL" id="SJZ84736.1"/>
    </source>
</evidence>
<comment type="similarity">
    <text evidence="1 3">Belongs to the pirin family.</text>
</comment>
<protein>
    <recommendedName>
        <fullName evidence="8">Pirin</fullName>
    </recommendedName>
</protein>
<dbReference type="GO" id="GO:0046872">
    <property type="term" value="F:metal ion binding"/>
    <property type="evidence" value="ECO:0007669"/>
    <property type="project" value="UniProtKB-KW"/>
</dbReference>
<dbReference type="PANTHER" id="PTHR13903">
    <property type="entry name" value="PIRIN-RELATED"/>
    <property type="match status" value="1"/>
</dbReference>
<feature type="binding site" evidence="2">
    <location>
        <position position="66"/>
    </location>
    <ligand>
        <name>Fe cation</name>
        <dbReference type="ChEBI" id="CHEBI:24875"/>
    </ligand>
</feature>
<dbReference type="InterPro" id="IPR003829">
    <property type="entry name" value="Pirin_N_dom"/>
</dbReference>
<feature type="domain" description="Pirin C-terminal" evidence="5">
    <location>
        <begin position="183"/>
        <end position="288"/>
    </location>
</feature>
<comment type="cofactor">
    <cofactor evidence="2">
        <name>Fe cation</name>
        <dbReference type="ChEBI" id="CHEBI:24875"/>
    </cofactor>
    <text evidence="2">Binds 1 Fe cation per subunit.</text>
</comment>
<organism evidence="6 7">
    <name type="scientific">Lysobacter spongiicola DSM 21749</name>
    <dbReference type="NCBI Taxonomy" id="1122188"/>
    <lineage>
        <taxon>Bacteria</taxon>
        <taxon>Pseudomonadati</taxon>
        <taxon>Pseudomonadota</taxon>
        <taxon>Gammaproteobacteria</taxon>
        <taxon>Lysobacterales</taxon>
        <taxon>Lysobacteraceae</taxon>
        <taxon>Novilysobacter</taxon>
    </lineage>
</organism>
<dbReference type="Gene3D" id="2.60.120.10">
    <property type="entry name" value="Jelly Rolls"/>
    <property type="match status" value="2"/>
</dbReference>
<dbReference type="EMBL" id="FUXP01000002">
    <property type="protein sequence ID" value="SJZ84736.1"/>
    <property type="molecule type" value="Genomic_DNA"/>
</dbReference>
<keyword evidence="2" id="KW-0408">Iron</keyword>
<dbReference type="RefSeq" id="WP_078757606.1">
    <property type="nucleotide sequence ID" value="NZ_FUXP01000002.1"/>
</dbReference>